<reference evidence="6 7" key="1">
    <citation type="submission" date="2018-08" db="EMBL/GenBank/DDBJ databases">
        <title>Chitinophagaceae sp. K23C18032701, a novel bacterium isolated from forest soil.</title>
        <authorList>
            <person name="Wang C."/>
        </authorList>
    </citation>
    <scope>NUCLEOTIDE SEQUENCE [LARGE SCALE GENOMIC DNA]</scope>
    <source>
        <strain evidence="6 7">K23C18032701</strain>
    </source>
</reference>
<dbReference type="InterPro" id="IPR016162">
    <property type="entry name" value="Ald_DH_N"/>
</dbReference>
<dbReference type="InterPro" id="IPR010102">
    <property type="entry name" value="Succ_semiAld_DH"/>
</dbReference>
<dbReference type="NCBIfam" id="TIGR01780">
    <property type="entry name" value="SSADH"/>
    <property type="match status" value="1"/>
</dbReference>
<dbReference type="Gene3D" id="3.40.605.10">
    <property type="entry name" value="Aldehyde Dehydrogenase, Chain A, domain 1"/>
    <property type="match status" value="1"/>
</dbReference>
<gene>
    <name evidence="6" type="ORF">DXN05_06250</name>
</gene>
<proteinExistence type="inferred from homology"/>
<dbReference type="InterPro" id="IPR029510">
    <property type="entry name" value="Ald_DH_CS_GLU"/>
</dbReference>
<dbReference type="EMBL" id="QTJU01000001">
    <property type="protein sequence ID" value="RFM30552.1"/>
    <property type="molecule type" value="Genomic_DNA"/>
</dbReference>
<dbReference type="SUPFAM" id="SSF53720">
    <property type="entry name" value="ALDH-like"/>
    <property type="match status" value="1"/>
</dbReference>
<evidence type="ECO:0000259" key="5">
    <source>
        <dbReference type="Pfam" id="PF00171"/>
    </source>
</evidence>
<evidence type="ECO:0000313" key="6">
    <source>
        <dbReference type="EMBL" id="RFM30552.1"/>
    </source>
</evidence>
<dbReference type="Gene3D" id="3.40.309.10">
    <property type="entry name" value="Aldehyde Dehydrogenase, Chain A, domain 2"/>
    <property type="match status" value="1"/>
</dbReference>
<dbReference type="GO" id="GO:0009450">
    <property type="term" value="P:gamma-aminobutyric acid catabolic process"/>
    <property type="evidence" value="ECO:0007669"/>
    <property type="project" value="InterPro"/>
</dbReference>
<name>A0A3E1NRK3_9BACT</name>
<feature type="domain" description="Aldehyde dehydrogenase" evidence="5">
    <location>
        <begin position="20"/>
        <end position="479"/>
    </location>
</feature>
<dbReference type="InterPro" id="IPR016163">
    <property type="entry name" value="Ald_DH_C"/>
</dbReference>
<evidence type="ECO:0000313" key="7">
    <source>
        <dbReference type="Proteomes" id="UP000261284"/>
    </source>
</evidence>
<dbReference type="InterPro" id="IPR016161">
    <property type="entry name" value="Ald_DH/histidinol_DH"/>
</dbReference>
<dbReference type="GO" id="GO:0004777">
    <property type="term" value="F:succinate-semialdehyde dehydrogenase (NAD+) activity"/>
    <property type="evidence" value="ECO:0007669"/>
    <property type="project" value="TreeGrafter"/>
</dbReference>
<dbReference type="Proteomes" id="UP000261284">
    <property type="component" value="Unassembled WGS sequence"/>
</dbReference>
<dbReference type="InterPro" id="IPR015590">
    <property type="entry name" value="Aldehyde_DH_dom"/>
</dbReference>
<keyword evidence="2 4" id="KW-0560">Oxidoreductase</keyword>
<dbReference type="RefSeq" id="WP_116846308.1">
    <property type="nucleotide sequence ID" value="NZ_QTJU01000001.1"/>
</dbReference>
<evidence type="ECO:0000256" key="3">
    <source>
        <dbReference type="PROSITE-ProRule" id="PRU10007"/>
    </source>
</evidence>
<dbReference type="InterPro" id="IPR050740">
    <property type="entry name" value="Aldehyde_DH_Superfamily"/>
</dbReference>
<comment type="caution">
    <text evidence="6">The sequence shown here is derived from an EMBL/GenBank/DDBJ whole genome shotgun (WGS) entry which is preliminary data.</text>
</comment>
<sequence>MLQLQYPSLLQAGYFINNEWKTDTSATFPVYNPATGEEIIQVADAADTHATAAVEAAHAAFAQWSRLPAKERSNILRKWYQLIINHTNDLALLLTSEQGKPLAEAAGEVQYGASFIEWFAEECRRVYGDIIPAPVADRRFLAMKQPIGVVTAITPWNFPVAMITRKIAPALAAGCTVVLKPAEDTPLCALALAQLAQEAGMPAGVLNVIPTMQAEAVGKVLTTHPLVQKVSFTGSTEVGRILMKQASSTVKKLSLELGGNAPVIVFDDADIDAAVKGTIASKYRNAGQTCVCANRVLVQRSIYPAFMEAYKKAVAALKVGNGTEEGVTIGPLINTDAIEKVERLLQDALSRGAELVLGGQRTQANSLYYAPTIISRCTTAMELSREEIFGPVSAVYIFDMEADAIALANNTEYGLAAYFFTPDIHKIWRVAEQLEYGIIGVNEGLISFAEAPFGGIKQSGYGKEGSKYGIEDYLAIKYVCLGGMQ</sequence>
<dbReference type="PANTHER" id="PTHR43353">
    <property type="entry name" value="SUCCINATE-SEMIALDEHYDE DEHYDROGENASE, MITOCHONDRIAL"/>
    <property type="match status" value="1"/>
</dbReference>
<dbReference type="InterPro" id="IPR016160">
    <property type="entry name" value="Ald_DH_CS_CYS"/>
</dbReference>
<organism evidence="6 7">
    <name type="scientific">Deminuibacter soli</name>
    <dbReference type="NCBI Taxonomy" id="2291815"/>
    <lineage>
        <taxon>Bacteria</taxon>
        <taxon>Pseudomonadati</taxon>
        <taxon>Bacteroidota</taxon>
        <taxon>Chitinophagia</taxon>
        <taxon>Chitinophagales</taxon>
        <taxon>Chitinophagaceae</taxon>
        <taxon>Deminuibacter</taxon>
    </lineage>
</organism>
<dbReference type="CDD" id="cd07103">
    <property type="entry name" value="ALDH_F5_SSADH_GabD"/>
    <property type="match status" value="1"/>
</dbReference>
<dbReference type="PROSITE" id="PS00070">
    <property type="entry name" value="ALDEHYDE_DEHYDR_CYS"/>
    <property type="match status" value="1"/>
</dbReference>
<protein>
    <submittedName>
        <fullName evidence="6">NAD-dependent succinate-semialdehyde dehydrogenase</fullName>
    </submittedName>
</protein>
<keyword evidence="7" id="KW-1185">Reference proteome</keyword>
<dbReference type="OrthoDB" id="629320at2"/>
<dbReference type="PROSITE" id="PS00687">
    <property type="entry name" value="ALDEHYDE_DEHYDR_GLU"/>
    <property type="match status" value="1"/>
</dbReference>
<dbReference type="FunFam" id="3.40.309.10:FF:000004">
    <property type="entry name" value="Succinate-semialdehyde dehydrogenase I"/>
    <property type="match status" value="1"/>
</dbReference>
<dbReference type="Pfam" id="PF00171">
    <property type="entry name" value="Aldedh"/>
    <property type="match status" value="1"/>
</dbReference>
<evidence type="ECO:0000256" key="2">
    <source>
        <dbReference type="ARBA" id="ARBA00023002"/>
    </source>
</evidence>
<comment type="similarity">
    <text evidence="1 4">Belongs to the aldehyde dehydrogenase family.</text>
</comment>
<dbReference type="AlphaFoldDB" id="A0A3E1NRK3"/>
<evidence type="ECO:0000256" key="1">
    <source>
        <dbReference type="ARBA" id="ARBA00009986"/>
    </source>
</evidence>
<accession>A0A3E1NRK3</accession>
<evidence type="ECO:0000256" key="4">
    <source>
        <dbReference type="RuleBase" id="RU003345"/>
    </source>
</evidence>
<feature type="active site" evidence="3">
    <location>
        <position position="256"/>
    </location>
</feature>
<dbReference type="PANTHER" id="PTHR43353:SF5">
    <property type="entry name" value="SUCCINATE-SEMIALDEHYDE DEHYDROGENASE, MITOCHONDRIAL"/>
    <property type="match status" value="1"/>
</dbReference>
<dbReference type="FunFam" id="3.40.605.10:FF:000005">
    <property type="entry name" value="Succinate-semialdehyde dehydrogenase I"/>
    <property type="match status" value="1"/>
</dbReference>